<dbReference type="EMBL" id="MHCS01000026">
    <property type="protein sequence ID" value="OGY26297.1"/>
    <property type="molecule type" value="Genomic_DNA"/>
</dbReference>
<protein>
    <submittedName>
        <fullName evidence="1">Uncharacterized protein</fullName>
    </submittedName>
</protein>
<sequence>MEHIQNWPAHLNTVALENGRSVVKLMFQTTEEEKAFWAHISACNTCSSRVLNDMLVTSFPIPLEDEWVEATAEAFVAEIDNYLEGVHPSEEHLIGAFPNYIQKMEESLDNTDEGNINEPIDPEEAHSIIQAIETLQHVGSHTLICGSCCEKEWALLAQVPGKMATVQRFLSMLVKYEERIHL</sequence>
<proteinExistence type="predicted"/>
<organism evidence="1 2">
    <name type="scientific">Candidatus Woykebacteria bacterium RBG_16_43_9</name>
    <dbReference type="NCBI Taxonomy" id="1802596"/>
    <lineage>
        <taxon>Bacteria</taxon>
        <taxon>Candidatus Woykeibacteriota</taxon>
    </lineage>
</organism>
<evidence type="ECO:0000313" key="2">
    <source>
        <dbReference type="Proteomes" id="UP000176389"/>
    </source>
</evidence>
<dbReference type="Proteomes" id="UP000176389">
    <property type="component" value="Unassembled WGS sequence"/>
</dbReference>
<comment type="caution">
    <text evidence="1">The sequence shown here is derived from an EMBL/GenBank/DDBJ whole genome shotgun (WGS) entry which is preliminary data.</text>
</comment>
<evidence type="ECO:0000313" key="1">
    <source>
        <dbReference type="EMBL" id="OGY26297.1"/>
    </source>
</evidence>
<gene>
    <name evidence="1" type="ORF">A2Z11_02480</name>
</gene>
<name>A0A1G1WGD2_9BACT</name>
<accession>A0A1G1WGD2</accession>
<dbReference type="AlphaFoldDB" id="A0A1G1WGD2"/>
<reference evidence="1 2" key="1">
    <citation type="journal article" date="2016" name="Nat. Commun.">
        <title>Thousands of microbial genomes shed light on interconnected biogeochemical processes in an aquifer system.</title>
        <authorList>
            <person name="Anantharaman K."/>
            <person name="Brown C.T."/>
            <person name="Hug L.A."/>
            <person name="Sharon I."/>
            <person name="Castelle C.J."/>
            <person name="Probst A.J."/>
            <person name="Thomas B.C."/>
            <person name="Singh A."/>
            <person name="Wilkins M.J."/>
            <person name="Karaoz U."/>
            <person name="Brodie E.L."/>
            <person name="Williams K.H."/>
            <person name="Hubbard S.S."/>
            <person name="Banfield J.F."/>
        </authorList>
    </citation>
    <scope>NUCLEOTIDE SEQUENCE [LARGE SCALE GENOMIC DNA]</scope>
</reference>